<evidence type="ECO:0008006" key="4">
    <source>
        <dbReference type="Google" id="ProtNLM"/>
    </source>
</evidence>
<organism evidence="2 3">
    <name type="scientific">Streptococcus pantholopis</name>
    <dbReference type="NCBI Taxonomy" id="1811193"/>
    <lineage>
        <taxon>Bacteria</taxon>
        <taxon>Bacillati</taxon>
        <taxon>Bacillota</taxon>
        <taxon>Bacilli</taxon>
        <taxon>Lactobacillales</taxon>
        <taxon>Streptococcaceae</taxon>
        <taxon>Streptococcus</taxon>
    </lineage>
</organism>
<reference evidence="3" key="2">
    <citation type="submission" date="2016-03" db="EMBL/GenBank/DDBJ databases">
        <title>Streptococcus antelopensis sp. nov., isolated from the feces of the Tibetan antelope (Pantholops hodgsonii) in Hoh Xil National Nature Reserve, Qinghai, China.</title>
        <authorList>
            <person name="Bai X."/>
        </authorList>
    </citation>
    <scope>NUCLEOTIDE SEQUENCE [LARGE SCALE GENOMIC DNA]</scope>
    <source>
        <strain evidence="3">TA 26</strain>
    </source>
</reference>
<feature type="transmembrane region" description="Helical" evidence="1">
    <location>
        <begin position="59"/>
        <end position="92"/>
    </location>
</feature>
<keyword evidence="3" id="KW-1185">Reference proteome</keyword>
<protein>
    <recommendedName>
        <fullName evidence="4">Integral membrane protein</fullName>
    </recommendedName>
</protein>
<evidence type="ECO:0000313" key="2">
    <source>
        <dbReference type="EMBL" id="AND78628.1"/>
    </source>
</evidence>
<dbReference type="Pfam" id="PF06161">
    <property type="entry name" value="DUF975"/>
    <property type="match status" value="1"/>
</dbReference>
<dbReference type="AlphaFoldDB" id="A0A172Q5A1"/>
<gene>
    <name evidence="2" type="ORF">A0O21_00595</name>
</gene>
<dbReference type="KEGG" id="spat:A0O21_00595"/>
<keyword evidence="1" id="KW-1133">Transmembrane helix</keyword>
<dbReference type="OrthoDB" id="9784844at2"/>
<feature type="transmembrane region" description="Helical" evidence="1">
    <location>
        <begin position="116"/>
        <end position="140"/>
    </location>
</feature>
<accession>A0A172Q5A1</accession>
<keyword evidence="1" id="KW-0812">Transmembrane</keyword>
<evidence type="ECO:0000313" key="3">
    <source>
        <dbReference type="Proteomes" id="UP000077317"/>
    </source>
</evidence>
<dbReference type="PANTHER" id="PTHR40076:SF1">
    <property type="entry name" value="MEMBRANE PROTEIN"/>
    <property type="match status" value="1"/>
</dbReference>
<dbReference type="EMBL" id="CP014699">
    <property type="protein sequence ID" value="AND78628.1"/>
    <property type="molecule type" value="Genomic_DNA"/>
</dbReference>
<reference evidence="2 3" key="1">
    <citation type="journal article" date="2016" name="Int. J. Syst. Evol. Microbiol.">
        <title>Streptococcuspantholopis sp. nov., isolated from faeces of the Tibetan antelope (Pantholops hodgsonii).</title>
        <authorList>
            <person name="Bai X."/>
            <person name="Xiong Y."/>
            <person name="Lu S."/>
            <person name="Jin D."/>
            <person name="Lai X."/>
            <person name="Yang J."/>
            <person name="Niu L."/>
            <person name="Hu S."/>
            <person name="Meng X."/>
            <person name="Pu J."/>
            <person name="Ye C."/>
            <person name="Xu J."/>
        </authorList>
    </citation>
    <scope>NUCLEOTIDE SEQUENCE [LARGE SCALE GENOMIC DNA]</scope>
    <source>
        <strain evidence="2 3">TA 26</strain>
    </source>
</reference>
<name>A0A172Q5A1_9STRE</name>
<dbReference type="InterPro" id="IPR010380">
    <property type="entry name" value="DUF975"/>
</dbReference>
<dbReference type="PANTHER" id="PTHR40076">
    <property type="entry name" value="MEMBRANE PROTEIN-RELATED"/>
    <property type="match status" value="1"/>
</dbReference>
<dbReference type="Proteomes" id="UP000077317">
    <property type="component" value="Chromosome"/>
</dbReference>
<evidence type="ECO:0000256" key="1">
    <source>
        <dbReference type="SAM" id="Phobius"/>
    </source>
</evidence>
<keyword evidence="1" id="KW-0472">Membrane</keyword>
<dbReference type="STRING" id="1811193.A0O21_00595"/>
<feature type="transmembrane region" description="Helical" evidence="1">
    <location>
        <begin position="21"/>
        <end position="47"/>
    </location>
</feature>
<proteinExistence type="predicted"/>
<sequence>MKTRKELKDEAKAALSGNWGWAAALSIIPYLLLMLAFFMIISLLGLFSYAGGSDEPTELIGVSLFLIIAVYILFLLALLGISVSISSSFLDLIRGKKSELMPAATYAFKEGRYGKFFTNSLMVAIFTYLWSLLFTIPGLIKTYSYALSTYIVKDDLEQGRPVSATSAITKSRQLMDGYKWDLFVLGLSFLGWEILASLTLGIGYIWLAPYMSATYAAFYDDLVQNQQQTA</sequence>
<feature type="transmembrane region" description="Helical" evidence="1">
    <location>
        <begin position="182"/>
        <end position="207"/>
    </location>
</feature>
<dbReference type="RefSeq" id="WP_067060019.1">
    <property type="nucleotide sequence ID" value="NZ_CP014699.1"/>
</dbReference>